<organism evidence="1 2">
    <name type="scientific">Bacillus timonensis</name>
    <dbReference type="NCBI Taxonomy" id="1033734"/>
    <lineage>
        <taxon>Bacteria</taxon>
        <taxon>Bacillati</taxon>
        <taxon>Bacillota</taxon>
        <taxon>Bacilli</taxon>
        <taxon>Bacillales</taxon>
        <taxon>Bacillaceae</taxon>
        <taxon>Bacillus</taxon>
    </lineage>
</organism>
<keyword evidence="2" id="KW-1185">Reference proteome</keyword>
<protein>
    <recommendedName>
        <fullName evidence="3">PhoD-like phosphatase metallophosphatase domain-containing protein</fullName>
    </recommendedName>
</protein>
<dbReference type="OrthoDB" id="9795624at2"/>
<proteinExistence type="predicted"/>
<dbReference type="AlphaFoldDB" id="A0A4S3PVH7"/>
<accession>A0A4S3PVH7</accession>
<dbReference type="RefSeq" id="WP_136378762.1">
    <property type="nucleotide sequence ID" value="NZ_SLUB01000007.1"/>
</dbReference>
<comment type="caution">
    <text evidence="1">The sequence shown here is derived from an EMBL/GenBank/DDBJ whole genome shotgun (WGS) entry which is preliminary data.</text>
</comment>
<gene>
    <name evidence="1" type="ORF">E1I69_06360</name>
</gene>
<name>A0A4S3PVH7_9BACI</name>
<evidence type="ECO:0000313" key="1">
    <source>
        <dbReference type="EMBL" id="THE13827.1"/>
    </source>
</evidence>
<dbReference type="Proteomes" id="UP000306477">
    <property type="component" value="Unassembled WGS sequence"/>
</dbReference>
<dbReference type="InterPro" id="IPR038607">
    <property type="entry name" value="PhoD-like_sf"/>
</dbReference>
<dbReference type="Gene3D" id="3.60.21.70">
    <property type="entry name" value="PhoD-like phosphatase"/>
    <property type="match status" value="1"/>
</dbReference>
<dbReference type="EMBL" id="SLUB01000007">
    <property type="protein sequence ID" value="THE13827.1"/>
    <property type="molecule type" value="Genomic_DNA"/>
</dbReference>
<dbReference type="STRING" id="1033734.GCA_000285535_02666"/>
<sequence>MDIPTILSGPILRRVEPSHIYIWIALSKRYKLGAKLYQFENKEGTTSSYHEINCDSETTTFRAGKQLYISLIKLIPHETQFPADTLLGYNILFQKNNDILGLQDFGLLGKDQPHSITYGDLPLPSFFIPDPCQEQTNLLYGSCRKLHGKGEDALVQGDETIEKNFLDLEKRPSTLFLMGDQIYADDVPDPVFPIMVKAGKNLIGKGEKLTEIEPRLNEKPFKKSIFQTRGRQYIMERFCKFTSSHSRNHAMTFGEYASLYLLSWSPELWNAYVDSEHFPTFKEATKKNQIYFIYEKKKKNKRKREEKIYKKEYKEHVADVKETYQALSKVRRLLANIPTYMIFDDHDITDDWNISHHWKSSVYQSKLGRHVIANGLMAYWLFQAWGNDPDQFAPSFLREMWKYSKTYDTSSHSHKAWEELLWNFDEWHFVAPTNPTSIFLDTRTQRKYDPSPLPVSLGRNIKEKERPPQLIGEQGWQKTTESLYASGWKNGESLLVISPTPVYGIGLIESFLNQYIYPLKTMEIPVTTAFDFESWKYNGEGFSELLHQIKEWKPSHCFILSGDVHYASAVKTNVEFNSNETLCIYQFTSSPLNNMSFSGMQGGLMKAIVTINAAKRRNKEINRYCDDTYDIVKQKRKEPCPANFTWKEKIRYLSTNQGPIIETENNLGHLILTPDTVKNELLQTNQVITYDPISLS</sequence>
<dbReference type="PANTHER" id="PTHR37031">
    <property type="entry name" value="METALLOPHOSPHATASE BINDING DOMAIN PROTEIN"/>
    <property type="match status" value="1"/>
</dbReference>
<reference evidence="1 2" key="1">
    <citation type="journal article" date="2019" name="Indoor Air">
        <title>Impacts of indoor surface finishes on bacterial viability.</title>
        <authorList>
            <person name="Hu J."/>
            <person name="Maamar S.B."/>
            <person name="Glawe A.J."/>
            <person name="Gottel N."/>
            <person name="Gilbert J.A."/>
            <person name="Hartmann E.M."/>
        </authorList>
    </citation>
    <scope>NUCLEOTIDE SEQUENCE [LARGE SCALE GENOMIC DNA]</scope>
    <source>
        <strain evidence="1 2">AF060A6</strain>
    </source>
</reference>
<evidence type="ECO:0000313" key="2">
    <source>
        <dbReference type="Proteomes" id="UP000306477"/>
    </source>
</evidence>
<dbReference type="PANTHER" id="PTHR37031:SF2">
    <property type="entry name" value="PHOD-LIKE PHOSPHATASE METALLOPHOSPHATASE DOMAIN-CONTAINING PROTEIN"/>
    <property type="match status" value="1"/>
</dbReference>
<evidence type="ECO:0008006" key="3">
    <source>
        <dbReference type="Google" id="ProtNLM"/>
    </source>
</evidence>